<dbReference type="GO" id="GO:0005254">
    <property type="term" value="F:chloride channel activity"/>
    <property type="evidence" value="ECO:0007669"/>
    <property type="project" value="InterPro"/>
</dbReference>
<evidence type="ECO:0000256" key="7">
    <source>
        <dbReference type="SAM" id="Coils"/>
    </source>
</evidence>
<keyword evidence="6 9" id="KW-0472">Membrane</keyword>
<accession>A0A6V2HJM1</accession>
<evidence type="ECO:0000256" key="8">
    <source>
        <dbReference type="SAM" id="MobiDB-lite"/>
    </source>
</evidence>
<evidence type="ECO:0000256" key="9">
    <source>
        <dbReference type="SAM" id="Phobius"/>
    </source>
</evidence>
<keyword evidence="2" id="KW-0813">Transport</keyword>
<keyword evidence="5" id="KW-0406">Ion transport</keyword>
<dbReference type="InterPro" id="IPR044669">
    <property type="entry name" value="YneE/VCCN1/2-like"/>
</dbReference>
<evidence type="ECO:0000256" key="2">
    <source>
        <dbReference type="ARBA" id="ARBA00022448"/>
    </source>
</evidence>
<feature type="transmembrane region" description="Helical" evidence="9">
    <location>
        <begin position="424"/>
        <end position="447"/>
    </location>
</feature>
<sequence>MIEYSNGAYNLNLLLRVSGSPLYKSIIPSLIGVVIYILIHLIWRESDPMDDLNHPYAVGVLVSSVSFLIIFRANYGYQRYWEACGAIHHFMSKWQDAVQHTGVFHMQCKHYDSIKPPNYFDHPDLNKLNLKRDRDRGDLHEDHDDWGEDVSRKDISKARRITMSINLVDDADKREFVSDIQKRQSISFDSSQLTGAAYDNPAVSTIDKNGEMTHLFGKPRLDGGWGTLFKDDPRLRKTATYYKIGDETEGFASTRGGRTPSLFLQELAHLASLCCAVALATLRNDIEGAESPLDTYHPGEPWPEADPTKLPRSQSDTNEYASRQGYIRGLQYWLGMDRTPEMRTKYNASRPLLVIGGVSENEIAFLQRAKGPSAKVTLAWNWLSEFIMREHLAGTLGKIGPPIVSRIIQFLSDGMIFYNHARKIMYIPFPFPHAQLSAFFVLVMVVAVPFMMDQYTNEVWLGAILTFLVIACLAGLHEVARELENPFRNVPNDLPLCTLQAMFNEALITMFAGYHPDHYWDADDFTKPPKKPEQPVVIDTNKGTNGIEMKVSNLSSWPASPPPQSTLETNQTISRMEEKINKQSAEIEELRHLVEKKLRNDENMVDDMISDLQKDVHTIEQTLSS</sequence>
<evidence type="ECO:0000256" key="6">
    <source>
        <dbReference type="ARBA" id="ARBA00023136"/>
    </source>
</evidence>
<gene>
    <name evidence="10" type="ORF">DBRI00130_LOCUS21269</name>
    <name evidence="11" type="ORF">DBRI00130_LOCUS21271</name>
</gene>
<evidence type="ECO:0000256" key="5">
    <source>
        <dbReference type="ARBA" id="ARBA00023065"/>
    </source>
</evidence>
<dbReference type="EMBL" id="HBNS01027022">
    <property type="protein sequence ID" value="CAE4619341.1"/>
    <property type="molecule type" value="Transcribed_RNA"/>
</dbReference>
<proteinExistence type="predicted"/>
<protein>
    <submittedName>
        <fullName evidence="10">Uncharacterized protein</fullName>
    </submittedName>
</protein>
<keyword evidence="3 9" id="KW-0812">Transmembrane</keyword>
<evidence type="ECO:0000256" key="3">
    <source>
        <dbReference type="ARBA" id="ARBA00022692"/>
    </source>
</evidence>
<dbReference type="PANTHER" id="PTHR33281">
    <property type="entry name" value="UPF0187 PROTEIN YNEE"/>
    <property type="match status" value="1"/>
</dbReference>
<dbReference type="GO" id="GO:0016020">
    <property type="term" value="C:membrane"/>
    <property type="evidence" value="ECO:0007669"/>
    <property type="project" value="UniProtKB-SubCell"/>
</dbReference>
<feature type="transmembrane region" description="Helical" evidence="9">
    <location>
        <begin position="21"/>
        <end position="43"/>
    </location>
</feature>
<dbReference type="Pfam" id="PF25539">
    <property type="entry name" value="Bestrophin_2"/>
    <property type="match status" value="1"/>
</dbReference>
<dbReference type="AlphaFoldDB" id="A0A6V2HJM1"/>
<keyword evidence="7" id="KW-0175">Coiled coil</keyword>
<feature type="region of interest" description="Disordered" evidence="8">
    <location>
        <begin position="291"/>
        <end position="318"/>
    </location>
</feature>
<evidence type="ECO:0000313" key="11">
    <source>
        <dbReference type="EMBL" id="CAE4619346.1"/>
    </source>
</evidence>
<reference evidence="10" key="1">
    <citation type="submission" date="2021-01" db="EMBL/GenBank/DDBJ databases">
        <authorList>
            <person name="Corre E."/>
            <person name="Pelletier E."/>
            <person name="Niang G."/>
            <person name="Scheremetjew M."/>
            <person name="Finn R."/>
            <person name="Kale V."/>
            <person name="Holt S."/>
            <person name="Cochrane G."/>
            <person name="Meng A."/>
            <person name="Brown T."/>
            <person name="Cohen L."/>
        </authorList>
    </citation>
    <scope>NUCLEOTIDE SEQUENCE</scope>
    <source>
        <strain evidence="10">GSO104</strain>
    </source>
</reference>
<dbReference type="EMBL" id="HBNS01027024">
    <property type="protein sequence ID" value="CAE4619346.1"/>
    <property type="molecule type" value="Transcribed_RNA"/>
</dbReference>
<name>A0A6V2HJM1_9STRA</name>
<dbReference type="PANTHER" id="PTHR33281:SF20">
    <property type="match status" value="1"/>
</dbReference>
<feature type="coiled-coil region" evidence="7">
    <location>
        <begin position="573"/>
        <end position="600"/>
    </location>
</feature>
<feature type="transmembrane region" description="Helical" evidence="9">
    <location>
        <begin position="459"/>
        <end position="479"/>
    </location>
</feature>
<evidence type="ECO:0000256" key="4">
    <source>
        <dbReference type="ARBA" id="ARBA00022989"/>
    </source>
</evidence>
<evidence type="ECO:0000256" key="1">
    <source>
        <dbReference type="ARBA" id="ARBA00004141"/>
    </source>
</evidence>
<evidence type="ECO:0000313" key="10">
    <source>
        <dbReference type="EMBL" id="CAE4619341.1"/>
    </source>
</evidence>
<comment type="subcellular location">
    <subcellularLocation>
        <location evidence="1">Membrane</location>
        <topology evidence="1">Multi-pass membrane protein</topology>
    </subcellularLocation>
</comment>
<feature type="transmembrane region" description="Helical" evidence="9">
    <location>
        <begin position="55"/>
        <end position="71"/>
    </location>
</feature>
<keyword evidence="4 9" id="KW-1133">Transmembrane helix</keyword>
<organism evidence="10">
    <name type="scientific">Ditylum brightwellii</name>
    <dbReference type="NCBI Taxonomy" id="49249"/>
    <lineage>
        <taxon>Eukaryota</taxon>
        <taxon>Sar</taxon>
        <taxon>Stramenopiles</taxon>
        <taxon>Ochrophyta</taxon>
        <taxon>Bacillariophyta</taxon>
        <taxon>Mediophyceae</taxon>
        <taxon>Lithodesmiophycidae</taxon>
        <taxon>Lithodesmiales</taxon>
        <taxon>Lithodesmiaceae</taxon>
        <taxon>Ditylum</taxon>
    </lineage>
</organism>